<protein>
    <submittedName>
        <fullName evidence="6">LysR family transcriptional regulator</fullName>
    </submittedName>
</protein>
<dbReference type="EMBL" id="CP022572">
    <property type="protein sequence ID" value="AZU62614.1"/>
    <property type="molecule type" value="Genomic_DNA"/>
</dbReference>
<dbReference type="InterPro" id="IPR036390">
    <property type="entry name" value="WH_DNA-bd_sf"/>
</dbReference>
<evidence type="ECO:0000256" key="4">
    <source>
        <dbReference type="ARBA" id="ARBA00023163"/>
    </source>
</evidence>
<feature type="domain" description="HTH lysR-type" evidence="5">
    <location>
        <begin position="1"/>
        <end position="58"/>
    </location>
</feature>
<dbReference type="PANTHER" id="PTHR30126">
    <property type="entry name" value="HTH-TYPE TRANSCRIPTIONAL REGULATOR"/>
    <property type="match status" value="1"/>
</dbReference>
<dbReference type="SUPFAM" id="SSF46785">
    <property type="entry name" value="Winged helix' DNA-binding domain"/>
    <property type="match status" value="1"/>
</dbReference>
<dbReference type="InterPro" id="IPR036388">
    <property type="entry name" value="WH-like_DNA-bd_sf"/>
</dbReference>
<keyword evidence="2" id="KW-0805">Transcription regulation</keyword>
<reference evidence="6 7" key="1">
    <citation type="submission" date="2017-07" db="EMBL/GenBank/DDBJ databases">
        <title>The complete genome sequence of Bacillus mesonae strain H20-5, an efficient strain improving plant abiotic stress resistance.</title>
        <authorList>
            <person name="Kim S.Y."/>
            <person name="Song H."/>
            <person name="Sang M.K."/>
            <person name="Weon H.-Y."/>
            <person name="Song J."/>
        </authorList>
    </citation>
    <scope>NUCLEOTIDE SEQUENCE [LARGE SCALE GENOMIC DNA]</scope>
    <source>
        <strain evidence="6 7">H20-5</strain>
    </source>
</reference>
<dbReference type="Gene3D" id="1.10.10.10">
    <property type="entry name" value="Winged helix-like DNA-binding domain superfamily/Winged helix DNA-binding domain"/>
    <property type="match status" value="1"/>
</dbReference>
<evidence type="ECO:0000259" key="5">
    <source>
        <dbReference type="PROSITE" id="PS50931"/>
    </source>
</evidence>
<evidence type="ECO:0000256" key="1">
    <source>
        <dbReference type="ARBA" id="ARBA00009437"/>
    </source>
</evidence>
<dbReference type="KEGG" id="nmk:CHR53_15820"/>
<dbReference type="InterPro" id="IPR005119">
    <property type="entry name" value="LysR_subst-bd"/>
</dbReference>
<dbReference type="SUPFAM" id="SSF53850">
    <property type="entry name" value="Periplasmic binding protein-like II"/>
    <property type="match status" value="1"/>
</dbReference>
<dbReference type="PROSITE" id="PS50931">
    <property type="entry name" value="HTH_LYSR"/>
    <property type="match status" value="1"/>
</dbReference>
<gene>
    <name evidence="6" type="ORF">CHR53_15820</name>
</gene>
<name>A0A3T0HZM5_9BACI</name>
<dbReference type="GO" id="GO:0003700">
    <property type="term" value="F:DNA-binding transcription factor activity"/>
    <property type="evidence" value="ECO:0007669"/>
    <property type="project" value="InterPro"/>
</dbReference>
<keyword evidence="3" id="KW-0238">DNA-binding</keyword>
<dbReference type="CDD" id="cd05466">
    <property type="entry name" value="PBP2_LTTR_substrate"/>
    <property type="match status" value="1"/>
</dbReference>
<dbReference type="FunFam" id="1.10.10.10:FF:000001">
    <property type="entry name" value="LysR family transcriptional regulator"/>
    <property type="match status" value="1"/>
</dbReference>
<dbReference type="STRING" id="1193713.GCA_001636315_05588"/>
<dbReference type="Pfam" id="PF03466">
    <property type="entry name" value="LysR_substrate"/>
    <property type="match status" value="1"/>
</dbReference>
<proteinExistence type="inferred from homology"/>
<sequence length="288" mass="33953">MDEKDWRILQTVYQERNITKAAERLYISQPALTYRIKQLEEEFNVRILLRGKRGVEFTPEGNHLVLYSNKMLADLRKTKEHLENMDTKIRGTLRLGVASIFARYELPEILSAFLKEYPDVEIILKTGWSADMHNLLQKEETHVGIIRGNYNWPGKKYLLNEEKLFVVSKNKINIEDLPELSRINYKTDLTLKTITDTWWQETFDTPPKYTMEVDRIDTCIEMVLHGLGFAVVPEISLKGYHQLHRIEVSSKNKSEFSRRTWLIFNENSLELSIVKAFVDFILKREKNE</sequence>
<accession>A0A3T0HZM5</accession>
<dbReference type="AlphaFoldDB" id="A0A3T0HZM5"/>
<dbReference type="Proteomes" id="UP000282892">
    <property type="component" value="Chromosome"/>
</dbReference>
<dbReference type="RefSeq" id="WP_066400483.1">
    <property type="nucleotide sequence ID" value="NZ_CP022572.1"/>
</dbReference>
<dbReference type="InterPro" id="IPR000847">
    <property type="entry name" value="LysR_HTH_N"/>
</dbReference>
<keyword evidence="4" id="KW-0804">Transcription</keyword>
<dbReference type="OrthoDB" id="107670at2"/>
<evidence type="ECO:0000313" key="7">
    <source>
        <dbReference type="Proteomes" id="UP000282892"/>
    </source>
</evidence>
<keyword evidence="7" id="KW-1185">Reference proteome</keyword>
<comment type="similarity">
    <text evidence="1">Belongs to the LysR transcriptional regulatory family.</text>
</comment>
<dbReference type="PRINTS" id="PR00039">
    <property type="entry name" value="HTHLYSR"/>
</dbReference>
<dbReference type="Pfam" id="PF00126">
    <property type="entry name" value="HTH_1"/>
    <property type="match status" value="1"/>
</dbReference>
<evidence type="ECO:0000256" key="3">
    <source>
        <dbReference type="ARBA" id="ARBA00023125"/>
    </source>
</evidence>
<dbReference type="PANTHER" id="PTHR30126:SF78">
    <property type="entry name" value="HTH LYSR-TYPE DOMAIN-CONTAINING PROTEIN"/>
    <property type="match status" value="1"/>
</dbReference>
<evidence type="ECO:0000256" key="2">
    <source>
        <dbReference type="ARBA" id="ARBA00023015"/>
    </source>
</evidence>
<dbReference type="Gene3D" id="3.40.190.290">
    <property type="match status" value="1"/>
</dbReference>
<organism evidence="6 7">
    <name type="scientific">Neobacillus mesonae</name>
    <dbReference type="NCBI Taxonomy" id="1193713"/>
    <lineage>
        <taxon>Bacteria</taxon>
        <taxon>Bacillati</taxon>
        <taxon>Bacillota</taxon>
        <taxon>Bacilli</taxon>
        <taxon>Bacillales</taxon>
        <taxon>Bacillaceae</taxon>
        <taxon>Neobacillus</taxon>
    </lineage>
</organism>
<dbReference type="GO" id="GO:0000976">
    <property type="term" value="F:transcription cis-regulatory region binding"/>
    <property type="evidence" value="ECO:0007669"/>
    <property type="project" value="TreeGrafter"/>
</dbReference>
<evidence type="ECO:0000313" key="6">
    <source>
        <dbReference type="EMBL" id="AZU62614.1"/>
    </source>
</evidence>